<dbReference type="EMBL" id="CAJGYM010000022">
    <property type="protein sequence ID" value="CAD6191706.1"/>
    <property type="molecule type" value="Genomic_DNA"/>
</dbReference>
<name>A0A8S1H5Y7_9PELO</name>
<dbReference type="Proteomes" id="UP000835052">
    <property type="component" value="Unassembled WGS sequence"/>
</dbReference>
<dbReference type="Pfam" id="PF10327">
    <property type="entry name" value="7TM_GPCR_Sri"/>
    <property type="match status" value="1"/>
</dbReference>
<organism evidence="2 3">
    <name type="scientific">Caenorhabditis auriculariae</name>
    <dbReference type="NCBI Taxonomy" id="2777116"/>
    <lineage>
        <taxon>Eukaryota</taxon>
        <taxon>Metazoa</taxon>
        <taxon>Ecdysozoa</taxon>
        <taxon>Nematoda</taxon>
        <taxon>Chromadorea</taxon>
        <taxon>Rhabditida</taxon>
        <taxon>Rhabditina</taxon>
        <taxon>Rhabditomorpha</taxon>
        <taxon>Rhabditoidea</taxon>
        <taxon>Rhabditidae</taxon>
        <taxon>Peloderinae</taxon>
        <taxon>Caenorhabditis</taxon>
    </lineage>
</organism>
<accession>A0A8S1H5Y7</accession>
<dbReference type="PANTHER" id="PTHR46964">
    <property type="entry name" value="SERPENTINE RECEPTOR, CLASS I-RELATED"/>
    <property type="match status" value="1"/>
</dbReference>
<feature type="transmembrane region" description="Helical" evidence="1">
    <location>
        <begin position="50"/>
        <end position="76"/>
    </location>
</feature>
<keyword evidence="3" id="KW-1185">Reference proteome</keyword>
<keyword evidence="1" id="KW-0812">Transmembrane</keyword>
<dbReference type="PANTHER" id="PTHR46964:SF2">
    <property type="entry name" value="SERPENTINE RECEPTOR, CLASS T"/>
    <property type="match status" value="1"/>
</dbReference>
<comment type="caution">
    <text evidence="2">The sequence shown here is derived from an EMBL/GenBank/DDBJ whole genome shotgun (WGS) entry which is preliminary data.</text>
</comment>
<evidence type="ECO:0000313" key="2">
    <source>
        <dbReference type="EMBL" id="CAD6191706.1"/>
    </source>
</evidence>
<evidence type="ECO:0000313" key="3">
    <source>
        <dbReference type="Proteomes" id="UP000835052"/>
    </source>
</evidence>
<evidence type="ECO:0008006" key="4">
    <source>
        <dbReference type="Google" id="ProtNLM"/>
    </source>
</evidence>
<keyword evidence="1" id="KW-0472">Membrane</keyword>
<gene>
    <name evidence="2" type="ORF">CAUJ_LOCUS7625</name>
</gene>
<feature type="transmembrane region" description="Helical" evidence="1">
    <location>
        <begin position="6"/>
        <end position="29"/>
    </location>
</feature>
<feature type="transmembrane region" description="Helical" evidence="1">
    <location>
        <begin position="82"/>
        <end position="104"/>
    </location>
</feature>
<dbReference type="SUPFAM" id="SSF81321">
    <property type="entry name" value="Family A G protein-coupled receptor-like"/>
    <property type="match status" value="1"/>
</dbReference>
<dbReference type="AlphaFoldDB" id="A0A8S1H5Y7"/>
<sequence length="129" mass="14397">MALYTVAVAYGFVITATVFVGIFLIRTLVVLHKVKGKLSRRTHSAQRNVLYSLILQALAPLVLLFVPFVIFAVVAIHQLYDWNHIIVACVFLILLHGVASNLAMIATTPRFRDIVFSFQKSSVKKVSRA</sequence>
<dbReference type="InterPro" id="IPR019429">
    <property type="entry name" value="7TM_GPCR_serpentine_rcpt_Sri"/>
</dbReference>
<keyword evidence="1" id="KW-1133">Transmembrane helix</keyword>
<protein>
    <recommendedName>
        <fullName evidence="4">G protein-coupled receptor</fullName>
    </recommendedName>
</protein>
<evidence type="ECO:0000256" key="1">
    <source>
        <dbReference type="SAM" id="Phobius"/>
    </source>
</evidence>
<reference evidence="2" key="1">
    <citation type="submission" date="2020-10" db="EMBL/GenBank/DDBJ databases">
        <authorList>
            <person name="Kikuchi T."/>
        </authorList>
    </citation>
    <scope>NUCLEOTIDE SEQUENCE</scope>
    <source>
        <strain evidence="2">NKZ352</strain>
    </source>
</reference>
<proteinExistence type="predicted"/>